<proteinExistence type="predicted"/>
<evidence type="ECO:0000259" key="6">
    <source>
        <dbReference type="PROSITE" id="PS50850"/>
    </source>
</evidence>
<dbReference type="EMBL" id="OV725081">
    <property type="protein sequence ID" value="CAH1401916.1"/>
    <property type="molecule type" value="Genomic_DNA"/>
</dbReference>
<feature type="transmembrane region" description="Helical" evidence="5">
    <location>
        <begin position="377"/>
        <end position="400"/>
    </location>
</feature>
<evidence type="ECO:0000256" key="2">
    <source>
        <dbReference type="ARBA" id="ARBA00022692"/>
    </source>
</evidence>
<sequence>MDPREETAHAALGSVGPWQIKIFLLMAFLKFPTAWTLLGLIFMGASVPHHCVGSDKECEDASGNACTVWEYNRTVFKETINTEWDLVCGKSQLVNFAQMTFMIGIMFGTFLFSIASDRWGRKTPLIMAGILQLVTGVATAFIPWYWGFIVLRFIQALSVGGTMTISFVLCMEVLSGSWRTIMASLTHIPFNLGTIIMSGLAYLTREWRTFQLAISLPIIIIFLYPWLITESPRWLLAVGRDREALKILQAAATRNGRPLPEKIPEVKKETNKENENEKKPGVIDLLRTPNMRKKTLVAWFCWNNVGLCFFGLEQYLSQVGGNIFVNVAISGACIIPGVLASIFTMDKFGRRWTLCAGQFTAATCCLIIILLPKEAEWWRVTFATIGVAGTAVGFTTLYLYSTELFPTVVRNTGLGAGSMCARVGSMIAPFVASLDKLWHNAPAVMFGCSSLAAGLLCMLLPETVGAVLPVTLIDGELFTGKKEEKEKGKDNKAYIEDIAMET</sequence>
<feature type="transmembrane region" description="Helical" evidence="5">
    <location>
        <begin position="209"/>
        <end position="227"/>
    </location>
</feature>
<dbReference type="Pfam" id="PF00083">
    <property type="entry name" value="Sugar_tr"/>
    <property type="match status" value="1"/>
</dbReference>
<protein>
    <recommendedName>
        <fullName evidence="6">Major facilitator superfamily (MFS) profile domain-containing protein</fullName>
    </recommendedName>
</protein>
<dbReference type="AlphaFoldDB" id="A0A9P0HI09"/>
<dbReference type="InterPro" id="IPR005828">
    <property type="entry name" value="MFS_sugar_transport-like"/>
</dbReference>
<accession>A0A9P0HI09</accession>
<dbReference type="SUPFAM" id="SSF103473">
    <property type="entry name" value="MFS general substrate transporter"/>
    <property type="match status" value="1"/>
</dbReference>
<name>A0A9P0HI09_NEZVI</name>
<feature type="transmembrane region" description="Helical" evidence="5">
    <location>
        <begin position="22"/>
        <end position="45"/>
    </location>
</feature>
<evidence type="ECO:0000256" key="3">
    <source>
        <dbReference type="ARBA" id="ARBA00022989"/>
    </source>
</evidence>
<evidence type="ECO:0000256" key="1">
    <source>
        <dbReference type="ARBA" id="ARBA00004141"/>
    </source>
</evidence>
<dbReference type="GO" id="GO:0016020">
    <property type="term" value="C:membrane"/>
    <property type="evidence" value="ECO:0007669"/>
    <property type="project" value="UniProtKB-SubCell"/>
</dbReference>
<keyword evidence="4 5" id="KW-0472">Membrane</keyword>
<evidence type="ECO:0000256" key="5">
    <source>
        <dbReference type="SAM" id="Phobius"/>
    </source>
</evidence>
<dbReference type="InterPro" id="IPR036259">
    <property type="entry name" value="MFS_trans_sf"/>
</dbReference>
<gene>
    <name evidence="7" type="ORF">NEZAVI_LOCUS10852</name>
</gene>
<keyword evidence="8" id="KW-1185">Reference proteome</keyword>
<feature type="transmembrane region" description="Helical" evidence="5">
    <location>
        <begin position="181"/>
        <end position="203"/>
    </location>
</feature>
<feature type="domain" description="Major facilitator superfamily (MFS) profile" evidence="6">
    <location>
        <begin position="22"/>
        <end position="465"/>
    </location>
</feature>
<dbReference type="CDD" id="cd17317">
    <property type="entry name" value="MFS_SLC22"/>
    <property type="match status" value="1"/>
</dbReference>
<dbReference type="Gene3D" id="1.20.1250.20">
    <property type="entry name" value="MFS general substrate transporter like domains"/>
    <property type="match status" value="1"/>
</dbReference>
<feature type="transmembrane region" description="Helical" evidence="5">
    <location>
        <begin position="153"/>
        <end position="174"/>
    </location>
</feature>
<evidence type="ECO:0000256" key="4">
    <source>
        <dbReference type="ARBA" id="ARBA00023136"/>
    </source>
</evidence>
<dbReference type="PROSITE" id="PS50850">
    <property type="entry name" value="MFS"/>
    <property type="match status" value="1"/>
</dbReference>
<dbReference type="InterPro" id="IPR020846">
    <property type="entry name" value="MFS_dom"/>
</dbReference>
<evidence type="ECO:0000313" key="7">
    <source>
        <dbReference type="EMBL" id="CAH1401916.1"/>
    </source>
</evidence>
<dbReference type="OrthoDB" id="5296287at2759"/>
<comment type="subcellular location">
    <subcellularLocation>
        <location evidence="1">Membrane</location>
        <topology evidence="1">Multi-pass membrane protein</topology>
    </subcellularLocation>
</comment>
<keyword evidence="2 5" id="KW-0812">Transmembrane</keyword>
<reference evidence="7" key="1">
    <citation type="submission" date="2022-01" db="EMBL/GenBank/DDBJ databases">
        <authorList>
            <person name="King R."/>
        </authorList>
    </citation>
    <scope>NUCLEOTIDE SEQUENCE</scope>
</reference>
<feature type="transmembrane region" description="Helical" evidence="5">
    <location>
        <begin position="125"/>
        <end position="147"/>
    </location>
</feature>
<organism evidence="7 8">
    <name type="scientific">Nezara viridula</name>
    <name type="common">Southern green stink bug</name>
    <name type="synonym">Cimex viridulus</name>
    <dbReference type="NCBI Taxonomy" id="85310"/>
    <lineage>
        <taxon>Eukaryota</taxon>
        <taxon>Metazoa</taxon>
        <taxon>Ecdysozoa</taxon>
        <taxon>Arthropoda</taxon>
        <taxon>Hexapoda</taxon>
        <taxon>Insecta</taxon>
        <taxon>Pterygota</taxon>
        <taxon>Neoptera</taxon>
        <taxon>Paraneoptera</taxon>
        <taxon>Hemiptera</taxon>
        <taxon>Heteroptera</taxon>
        <taxon>Panheteroptera</taxon>
        <taxon>Pentatomomorpha</taxon>
        <taxon>Pentatomoidea</taxon>
        <taxon>Pentatomidae</taxon>
        <taxon>Pentatominae</taxon>
        <taxon>Nezara</taxon>
    </lineage>
</organism>
<dbReference type="GO" id="GO:0022857">
    <property type="term" value="F:transmembrane transporter activity"/>
    <property type="evidence" value="ECO:0007669"/>
    <property type="project" value="InterPro"/>
</dbReference>
<feature type="transmembrane region" description="Helical" evidence="5">
    <location>
        <begin position="323"/>
        <end position="345"/>
    </location>
</feature>
<dbReference type="InterPro" id="IPR005829">
    <property type="entry name" value="Sugar_transporter_CS"/>
</dbReference>
<dbReference type="Proteomes" id="UP001152798">
    <property type="component" value="Chromosome 5"/>
</dbReference>
<dbReference type="PROSITE" id="PS00216">
    <property type="entry name" value="SUGAR_TRANSPORT_1"/>
    <property type="match status" value="1"/>
</dbReference>
<dbReference type="PANTHER" id="PTHR24064">
    <property type="entry name" value="SOLUTE CARRIER FAMILY 22 MEMBER"/>
    <property type="match status" value="1"/>
</dbReference>
<feature type="transmembrane region" description="Helical" evidence="5">
    <location>
        <begin position="93"/>
        <end position="113"/>
    </location>
</feature>
<evidence type="ECO:0000313" key="8">
    <source>
        <dbReference type="Proteomes" id="UP001152798"/>
    </source>
</evidence>
<feature type="transmembrane region" description="Helical" evidence="5">
    <location>
        <begin position="352"/>
        <end position="371"/>
    </location>
</feature>
<keyword evidence="3 5" id="KW-1133">Transmembrane helix</keyword>